<evidence type="ECO:0000256" key="4">
    <source>
        <dbReference type="ARBA" id="ARBA00022840"/>
    </source>
</evidence>
<evidence type="ECO:0000259" key="7">
    <source>
        <dbReference type="PROSITE" id="PS50893"/>
    </source>
</evidence>
<dbReference type="GO" id="GO:0005524">
    <property type="term" value="F:ATP binding"/>
    <property type="evidence" value="ECO:0007669"/>
    <property type="project" value="UniProtKB-KW"/>
</dbReference>
<dbReference type="PANTHER" id="PTHR43166:SF6">
    <property type="entry name" value="PHOSPHONATES IMPORT ATP-BINDING PROTEIN PHNC"/>
    <property type="match status" value="1"/>
</dbReference>
<dbReference type="Proteomes" id="UP000196084">
    <property type="component" value="Unassembled WGS sequence"/>
</dbReference>
<feature type="domain" description="ABC transporter" evidence="7">
    <location>
        <begin position="2"/>
        <end position="235"/>
    </location>
</feature>
<evidence type="ECO:0000256" key="2">
    <source>
        <dbReference type="ARBA" id="ARBA00022475"/>
    </source>
</evidence>
<dbReference type="RefSeq" id="WP_087714422.1">
    <property type="nucleotide sequence ID" value="NZ_MWPH01000002.1"/>
</dbReference>
<proteinExistence type="predicted"/>
<reference evidence="8 9" key="1">
    <citation type="submission" date="2017-02" db="EMBL/GenBank/DDBJ databases">
        <title>Natronthermophilus aegyptiacus gen. nov.,sp. nov., an aerobic, extremely halophilic alkalithermophilic archaeon isolated from the athalassohaline Wadi An Natrun, Egypt.</title>
        <authorList>
            <person name="Zhao B."/>
        </authorList>
    </citation>
    <scope>NUCLEOTIDE SEQUENCE [LARGE SCALE GENOMIC DNA]</scope>
    <source>
        <strain evidence="8 9">CGMCC 1.3597</strain>
    </source>
</reference>
<keyword evidence="5" id="KW-1278">Translocase</keyword>
<keyword evidence="1" id="KW-0813">Transport</keyword>
<dbReference type="OrthoDB" id="302885at2157"/>
<keyword evidence="3" id="KW-0547">Nucleotide-binding</keyword>
<dbReference type="PROSITE" id="PS00211">
    <property type="entry name" value="ABC_TRANSPORTER_1"/>
    <property type="match status" value="1"/>
</dbReference>
<evidence type="ECO:0000256" key="6">
    <source>
        <dbReference type="ARBA" id="ARBA00023136"/>
    </source>
</evidence>
<protein>
    <submittedName>
        <fullName evidence="8">Phosphonate ABC transporter ATP-binding protein</fullName>
    </submittedName>
</protein>
<accession>A0A202E7I4</accession>
<dbReference type="SUPFAM" id="SSF52540">
    <property type="entry name" value="P-loop containing nucleoside triphosphate hydrolases"/>
    <property type="match status" value="1"/>
</dbReference>
<sequence>MLSVTDLTKRYGDHEAFADVSLDLEPGTLTILIGRSGAGKTTLLRCLNGLEEPDAGRIRLDGEPIDPTDVALVFQDGALLETKSALANVLDGGLGREPVWRELLGWHDPDEKRAALERLHAVDLAGYADRRVGDLSGGERQRVGIARALQQEPRVVLADEPVASLDPETARAVLERLATVVSEHNLIGLVSLHQPQLADGLTDRYLGLADGRLTLDATADEVDPECLEEVYESDVTA</sequence>
<evidence type="ECO:0000313" key="8">
    <source>
        <dbReference type="EMBL" id="OVE84236.1"/>
    </source>
</evidence>
<dbReference type="PANTHER" id="PTHR43166">
    <property type="entry name" value="AMINO ACID IMPORT ATP-BINDING PROTEIN"/>
    <property type="match status" value="1"/>
</dbReference>
<gene>
    <name evidence="8" type="ORF">B2G88_07405</name>
</gene>
<dbReference type="AlphaFoldDB" id="A0A202E7I4"/>
<evidence type="ECO:0000256" key="1">
    <source>
        <dbReference type="ARBA" id="ARBA00022448"/>
    </source>
</evidence>
<keyword evidence="2" id="KW-1003">Cell membrane</keyword>
<comment type="caution">
    <text evidence="8">The sequence shown here is derived from an EMBL/GenBank/DDBJ whole genome shotgun (WGS) entry which is preliminary data.</text>
</comment>
<dbReference type="InterPro" id="IPR017871">
    <property type="entry name" value="ABC_transporter-like_CS"/>
</dbReference>
<keyword evidence="9" id="KW-1185">Reference proteome</keyword>
<organism evidence="8 9">
    <name type="scientific">Natronolimnobius baerhuensis</name>
    <dbReference type="NCBI Taxonomy" id="253108"/>
    <lineage>
        <taxon>Archaea</taxon>
        <taxon>Methanobacteriati</taxon>
        <taxon>Methanobacteriota</taxon>
        <taxon>Stenosarchaea group</taxon>
        <taxon>Halobacteria</taxon>
        <taxon>Halobacteriales</taxon>
        <taxon>Natrialbaceae</taxon>
        <taxon>Natronolimnobius</taxon>
    </lineage>
</organism>
<dbReference type="InterPro" id="IPR003593">
    <property type="entry name" value="AAA+_ATPase"/>
</dbReference>
<dbReference type="SMART" id="SM00382">
    <property type="entry name" value="AAA"/>
    <property type="match status" value="1"/>
</dbReference>
<dbReference type="Pfam" id="PF00005">
    <property type="entry name" value="ABC_tran"/>
    <property type="match status" value="1"/>
</dbReference>
<dbReference type="InterPro" id="IPR027417">
    <property type="entry name" value="P-loop_NTPase"/>
</dbReference>
<dbReference type="GO" id="GO:0016887">
    <property type="term" value="F:ATP hydrolysis activity"/>
    <property type="evidence" value="ECO:0007669"/>
    <property type="project" value="InterPro"/>
</dbReference>
<keyword evidence="4 8" id="KW-0067">ATP-binding</keyword>
<evidence type="ECO:0000313" key="9">
    <source>
        <dbReference type="Proteomes" id="UP000196084"/>
    </source>
</evidence>
<dbReference type="InterPro" id="IPR003439">
    <property type="entry name" value="ABC_transporter-like_ATP-bd"/>
</dbReference>
<evidence type="ECO:0000256" key="3">
    <source>
        <dbReference type="ARBA" id="ARBA00022741"/>
    </source>
</evidence>
<name>A0A202E7I4_9EURY</name>
<dbReference type="PROSITE" id="PS50893">
    <property type="entry name" value="ABC_TRANSPORTER_2"/>
    <property type="match status" value="1"/>
</dbReference>
<dbReference type="Gene3D" id="3.40.50.300">
    <property type="entry name" value="P-loop containing nucleotide triphosphate hydrolases"/>
    <property type="match status" value="1"/>
</dbReference>
<evidence type="ECO:0000256" key="5">
    <source>
        <dbReference type="ARBA" id="ARBA00022967"/>
    </source>
</evidence>
<dbReference type="EMBL" id="MWPH01000002">
    <property type="protein sequence ID" value="OVE84236.1"/>
    <property type="molecule type" value="Genomic_DNA"/>
</dbReference>
<dbReference type="InterPro" id="IPR050086">
    <property type="entry name" value="MetN_ABC_transporter-like"/>
</dbReference>
<keyword evidence="6" id="KW-0472">Membrane</keyword>